<protein>
    <recommendedName>
        <fullName evidence="2">VWFA domain-containing protein</fullName>
    </recommendedName>
</protein>
<reference evidence="1" key="2">
    <citation type="submission" date="2020-02" db="EMBL/GenBank/DDBJ databases">
        <authorList>
            <consortium name="NCBI Pathogen Detection Project"/>
        </authorList>
    </citation>
    <scope>NUCLEOTIDE SEQUENCE</scope>
    <source>
        <strain evidence="1">MA.CK_94/00000542</strain>
    </source>
</reference>
<dbReference type="InterPro" id="IPR036465">
    <property type="entry name" value="vWFA_dom_sf"/>
</dbReference>
<name>A0A759QNH4_SALER</name>
<proteinExistence type="predicted"/>
<dbReference type="EMBL" id="DAAXOJ010000003">
    <property type="protein sequence ID" value="HAG1890891.1"/>
    <property type="molecule type" value="Genomic_DNA"/>
</dbReference>
<organism evidence="1">
    <name type="scientific">Salmonella enterica</name>
    <name type="common">Salmonella choleraesuis</name>
    <dbReference type="NCBI Taxonomy" id="28901"/>
    <lineage>
        <taxon>Bacteria</taxon>
        <taxon>Pseudomonadati</taxon>
        <taxon>Pseudomonadota</taxon>
        <taxon>Gammaproteobacteria</taxon>
        <taxon>Enterobacterales</taxon>
        <taxon>Enterobacteriaceae</taxon>
        <taxon>Salmonella</taxon>
    </lineage>
</organism>
<evidence type="ECO:0008006" key="2">
    <source>
        <dbReference type="Google" id="ProtNLM"/>
    </source>
</evidence>
<dbReference type="Gene3D" id="3.40.50.410">
    <property type="entry name" value="von Willebrand factor, type A domain"/>
    <property type="match status" value="1"/>
</dbReference>
<dbReference type="AlphaFoldDB" id="A0A759QNH4"/>
<sequence length="597" mass="66584">MRLQKLKKTLKMESGAVAVMAALAFPATILFISVGFDGAQAVSTRARLADALDQGVLAVAMMDNRNISQQDQLKNKEIVKNYLKYYLPGRTVNEEQLNVDAAFRYDNNGVTLRYVDYTAKGTVYSHPIFSKTFSGVGFSHNIDVRSDANSGIVRKSLFEKHTPTDYAIVVDFSESIKKNAQGQDNVTRLQLLQKVVTDFSEKVLSLGDTSKIAIVPYTVGVSVIHDAKNPAGGFQGGCSFLGKFKTKYSGFDFNFWYNKFGSKYSERHPLISTLPKEGQKERMDTALYHYYRDIVGPALRLDMNAMVSKGWCKKNPTGKPEYSCDADPYASLSQNLERFYRSIDIAAEFIHLTDKHLSIVNDELIDLEGTLEGNYMFKDENVTTFIRNVAPTVKWSKSVAMPFRQMCLSEKSDSNIINTISTFTKPINYLIELTSDLNVINQFKTMTLDDYASTDSSTALLRTMPVIAKGTNERKIVIVISDGFDVPSSKYDPDGPGPLNVTKKLHKELGFCEKIRTGLKKYGNGNTQEADIFFISILDKNGPADEAANAIKGLNFWSENCVGKNNAFSATDYEKLLNTLLGIAHKGRLNFISKDTF</sequence>
<accession>A0A759QNH4</accession>
<gene>
    <name evidence="1" type="ORF">G8W59_002904</name>
</gene>
<dbReference type="SUPFAM" id="SSF53300">
    <property type="entry name" value="vWA-like"/>
    <property type="match status" value="1"/>
</dbReference>
<evidence type="ECO:0000313" key="1">
    <source>
        <dbReference type="EMBL" id="HAG1890891.1"/>
    </source>
</evidence>
<reference evidence="1" key="1">
    <citation type="journal article" date="2018" name="Genome Biol.">
        <title>SKESA: strategic k-mer extension for scrupulous assemblies.</title>
        <authorList>
            <person name="Souvorov A."/>
            <person name="Agarwala R."/>
            <person name="Lipman D.J."/>
        </authorList>
    </citation>
    <scope>NUCLEOTIDE SEQUENCE</scope>
    <source>
        <strain evidence="1">MA.CK_94/00000542</strain>
    </source>
</reference>
<comment type="caution">
    <text evidence="1">The sequence shown here is derived from an EMBL/GenBank/DDBJ whole genome shotgun (WGS) entry which is preliminary data.</text>
</comment>